<dbReference type="EMBL" id="BARV01016585">
    <property type="protein sequence ID" value="GAI28715.1"/>
    <property type="molecule type" value="Genomic_DNA"/>
</dbReference>
<sequence>MLIMSWARDIPMRRKQNFEKSDKRFAVKCHGCGVTFRFASKLPTKPEWCRTCEELRMRHKIPW</sequence>
<proteinExistence type="predicted"/>
<reference evidence="1" key="1">
    <citation type="journal article" date="2014" name="Front. Microbiol.">
        <title>High frequency of phylogenetically diverse reductive dehalogenase-homologous genes in deep subseafloor sedimentary metagenomes.</title>
        <authorList>
            <person name="Kawai M."/>
            <person name="Futagami T."/>
            <person name="Toyoda A."/>
            <person name="Takaki Y."/>
            <person name="Nishi S."/>
            <person name="Hori S."/>
            <person name="Arai W."/>
            <person name="Tsubouchi T."/>
            <person name="Morono Y."/>
            <person name="Uchiyama I."/>
            <person name="Ito T."/>
            <person name="Fujiyama A."/>
            <person name="Inagaki F."/>
            <person name="Takami H."/>
        </authorList>
    </citation>
    <scope>NUCLEOTIDE SEQUENCE</scope>
    <source>
        <strain evidence="1">Expedition CK06-06</strain>
    </source>
</reference>
<evidence type="ECO:0000313" key="1">
    <source>
        <dbReference type="EMBL" id="GAI28715.1"/>
    </source>
</evidence>
<accession>X1NPH9</accession>
<protein>
    <submittedName>
        <fullName evidence="1">Uncharacterized protein</fullName>
    </submittedName>
</protein>
<organism evidence="1">
    <name type="scientific">marine sediment metagenome</name>
    <dbReference type="NCBI Taxonomy" id="412755"/>
    <lineage>
        <taxon>unclassified sequences</taxon>
        <taxon>metagenomes</taxon>
        <taxon>ecological metagenomes</taxon>
    </lineage>
</organism>
<name>X1NPH9_9ZZZZ</name>
<comment type="caution">
    <text evidence="1">The sequence shown here is derived from an EMBL/GenBank/DDBJ whole genome shotgun (WGS) entry which is preliminary data.</text>
</comment>
<gene>
    <name evidence="1" type="ORF">S06H3_28425</name>
</gene>
<dbReference type="AlphaFoldDB" id="X1NPH9"/>